<dbReference type="HOGENOM" id="CLU_043944_0_0_10"/>
<dbReference type="Proteomes" id="UP000003460">
    <property type="component" value="Unassembled WGS sequence"/>
</dbReference>
<dbReference type="Pfam" id="PF13149">
    <property type="entry name" value="Mfa_like_1"/>
    <property type="match status" value="1"/>
</dbReference>
<dbReference type="InterPro" id="IPR025049">
    <property type="entry name" value="Mfa-like_1"/>
</dbReference>
<gene>
    <name evidence="1" type="ORF">GCWU000325_01550</name>
</gene>
<protein>
    <recommendedName>
        <fullName evidence="3">Fimbrillin family protein</fullName>
    </recommendedName>
</protein>
<dbReference type="Gene3D" id="2.60.40.2620">
    <property type="entry name" value="Fimbrillin-like"/>
    <property type="match status" value="1"/>
</dbReference>
<dbReference type="AlphaFoldDB" id="C9LH49"/>
<dbReference type="STRING" id="626522.GCWU000325_01550"/>
<comment type="caution">
    <text evidence="1">The sequence shown here is derived from an EMBL/GenBank/DDBJ whole genome shotgun (WGS) entry which is preliminary data.</text>
</comment>
<proteinExistence type="predicted"/>
<organism evidence="1 2">
    <name type="scientific">Alloprevotella tannerae ATCC 51259</name>
    <dbReference type="NCBI Taxonomy" id="626522"/>
    <lineage>
        <taxon>Bacteria</taxon>
        <taxon>Pseudomonadati</taxon>
        <taxon>Bacteroidota</taxon>
        <taxon>Bacteroidia</taxon>
        <taxon>Bacteroidales</taxon>
        <taxon>Prevotellaceae</taxon>
        <taxon>Alloprevotella</taxon>
    </lineage>
</organism>
<dbReference type="CDD" id="cd13121">
    <property type="entry name" value="BF2867_like_C"/>
    <property type="match status" value="1"/>
</dbReference>
<keyword evidence="2" id="KW-1185">Reference proteome</keyword>
<dbReference type="Gene3D" id="2.60.40.2630">
    <property type="match status" value="1"/>
</dbReference>
<dbReference type="PROSITE" id="PS51257">
    <property type="entry name" value="PROKAR_LIPOPROTEIN"/>
    <property type="match status" value="1"/>
</dbReference>
<dbReference type="OrthoDB" id="9811262at2"/>
<dbReference type="CDD" id="cd13120">
    <property type="entry name" value="BF2867_like_N"/>
    <property type="match status" value="1"/>
</dbReference>
<reference evidence="1" key="1">
    <citation type="submission" date="2009-09" db="EMBL/GenBank/DDBJ databases">
        <authorList>
            <person name="Weinstock G."/>
            <person name="Sodergren E."/>
            <person name="Clifton S."/>
            <person name="Fulton L."/>
            <person name="Fulton B."/>
            <person name="Courtney L."/>
            <person name="Fronick C."/>
            <person name="Harrison M."/>
            <person name="Strong C."/>
            <person name="Farmer C."/>
            <person name="Delahaunty K."/>
            <person name="Markovic C."/>
            <person name="Hall O."/>
            <person name="Minx P."/>
            <person name="Tomlinson C."/>
            <person name="Mitreva M."/>
            <person name="Nelson J."/>
            <person name="Hou S."/>
            <person name="Wollam A."/>
            <person name="Pepin K.H."/>
            <person name="Johnson M."/>
            <person name="Bhonagiri V."/>
            <person name="Nash W.E."/>
            <person name="Warren W."/>
            <person name="Chinwalla A."/>
            <person name="Mardis E.R."/>
            <person name="Wilson R.K."/>
        </authorList>
    </citation>
    <scope>NUCLEOTIDE SEQUENCE [LARGE SCALE GENOMIC DNA]</scope>
    <source>
        <strain evidence="1">ATCC 51259</strain>
    </source>
</reference>
<dbReference type="eggNOG" id="ENOG50311B0">
    <property type="taxonomic scope" value="Bacteria"/>
</dbReference>
<dbReference type="EMBL" id="ACIJ02000018">
    <property type="protein sequence ID" value="EEX72007.1"/>
    <property type="molecule type" value="Genomic_DNA"/>
</dbReference>
<evidence type="ECO:0008006" key="3">
    <source>
        <dbReference type="Google" id="ProtNLM"/>
    </source>
</evidence>
<name>C9LH49_9BACT</name>
<evidence type="ECO:0000313" key="2">
    <source>
        <dbReference type="Proteomes" id="UP000003460"/>
    </source>
</evidence>
<dbReference type="InterPro" id="IPR042278">
    <property type="entry name" value="Mfa-like_1_N"/>
</dbReference>
<sequence>MELVFKTIMLPDMKSLILNRLAVIGLGLAALTSCTNLNENSEWGNGSKVKFSSYIAGQKAVRASGTAWANGDQVGIFMKQGATMKKANVKYVADDRGNLTAATASEALAYPSDNSAVDFVAYYPYAASAASGTYDINVSNQSNLPAIDLLYADNAKNKTSASGDVNLGFTHKLTQIVLNITADATIPSTAGLSVTLKGTPATGKFDLNKGELTADAATANIAMNVNATGTTAAAIVLPAATTSGKLVFTLNGVSVEKALSVSTLGAGTKVVIPVKLTKGGSPSTMDVSFGAATIADWTEVAGGEVNVDFKQGEQPQPGEQEVVIFEETLGTTPIKKVGKYWPNLKDFTGWSNPTLTFEDVNKNLSVRHHANKNCIWFSTKNNCDFHIGQIPSNGYKKFKLIYKVNGGVYKEGETMNLNVLKGKFNDTTFSTPDKVVKAPGDKETYFEFTVELPANDTEALGDLHFQTNIPKGSFGIRLADIKLVGIK</sequence>
<accession>C9LH49</accession>
<evidence type="ECO:0000313" key="1">
    <source>
        <dbReference type="EMBL" id="EEX72007.1"/>
    </source>
</evidence>